<evidence type="ECO:0000256" key="1">
    <source>
        <dbReference type="ARBA" id="ARBA00001974"/>
    </source>
</evidence>
<keyword evidence="6 8" id="KW-0560">Oxidoreductase</keyword>
<feature type="domain" description="FAD/NAD(P)-binding" evidence="9">
    <location>
        <begin position="16"/>
        <end position="238"/>
    </location>
</feature>
<evidence type="ECO:0000259" key="9">
    <source>
        <dbReference type="Pfam" id="PF07992"/>
    </source>
</evidence>
<dbReference type="EMBL" id="OZ022410">
    <property type="protein sequence ID" value="CAK9441146.1"/>
    <property type="molecule type" value="Genomic_DNA"/>
</dbReference>
<dbReference type="PIRSF" id="PIRSF000362">
    <property type="entry name" value="FNR"/>
    <property type="match status" value="1"/>
</dbReference>
<comment type="similarity">
    <text evidence="2 8">Belongs to the ferredoxin--NADP reductase type 1 family.</text>
</comment>
<dbReference type="RefSeq" id="XP_066831953.1">
    <property type="nucleotide sequence ID" value="XM_066975301.1"/>
</dbReference>
<dbReference type="Gene3D" id="3.50.50.60">
    <property type="entry name" value="FAD/NAD(P)-binding domain"/>
    <property type="match status" value="1"/>
</dbReference>
<dbReference type="InterPro" id="IPR055275">
    <property type="entry name" value="Ferredox_Rdtase"/>
</dbReference>
<evidence type="ECO:0000313" key="10">
    <source>
        <dbReference type="EMBL" id="CAK9441146.1"/>
    </source>
</evidence>
<dbReference type="PANTHER" id="PTHR48467">
    <property type="entry name" value="GLUTAMATE SYNTHASE 1 [NADH], CHLOROPLASTIC-LIKE"/>
    <property type="match status" value="1"/>
</dbReference>
<dbReference type="GeneID" id="92210211"/>
<evidence type="ECO:0000256" key="8">
    <source>
        <dbReference type="PIRNR" id="PIRNR000362"/>
    </source>
</evidence>
<keyword evidence="4 8" id="KW-0274">FAD</keyword>
<dbReference type="PANTHER" id="PTHR48467:SF1">
    <property type="entry name" value="GLUTAMATE SYNTHASE 1 [NADH], CHLOROPLASTIC-LIKE"/>
    <property type="match status" value="1"/>
</dbReference>
<keyword evidence="3 8" id="KW-0285">Flavoprotein</keyword>
<evidence type="ECO:0000256" key="2">
    <source>
        <dbReference type="ARBA" id="ARBA00008312"/>
    </source>
</evidence>
<dbReference type="SUPFAM" id="SSF51971">
    <property type="entry name" value="Nucleotide-binding domain"/>
    <property type="match status" value="1"/>
</dbReference>
<comment type="cofactor">
    <cofactor evidence="1 8">
        <name>FAD</name>
        <dbReference type="ChEBI" id="CHEBI:57692"/>
    </cofactor>
</comment>
<comment type="catalytic activity">
    <reaction evidence="7 8">
        <text>2 reduced [adrenodoxin] + NADP(+) + H(+) = 2 oxidized [adrenodoxin] + NADPH</text>
        <dbReference type="Rhea" id="RHEA:42312"/>
        <dbReference type="Rhea" id="RHEA-COMP:9998"/>
        <dbReference type="Rhea" id="RHEA-COMP:9999"/>
        <dbReference type="ChEBI" id="CHEBI:15378"/>
        <dbReference type="ChEBI" id="CHEBI:33737"/>
        <dbReference type="ChEBI" id="CHEBI:33738"/>
        <dbReference type="ChEBI" id="CHEBI:57783"/>
        <dbReference type="ChEBI" id="CHEBI:58349"/>
        <dbReference type="EC" id="1.18.1.6"/>
    </reaction>
</comment>
<dbReference type="Pfam" id="PF07992">
    <property type="entry name" value="Pyr_redox_2"/>
    <property type="match status" value="1"/>
</dbReference>
<evidence type="ECO:0000256" key="4">
    <source>
        <dbReference type="ARBA" id="ARBA00022827"/>
    </source>
</evidence>
<keyword evidence="11" id="KW-1185">Reference proteome</keyword>
<gene>
    <name evidence="10" type="ORF">LODBEIA_P50150</name>
</gene>
<reference evidence="10 11" key="1">
    <citation type="submission" date="2024-03" db="EMBL/GenBank/DDBJ databases">
        <authorList>
            <person name="Brejova B."/>
        </authorList>
    </citation>
    <scope>NUCLEOTIDE SEQUENCE [LARGE SCALE GENOMIC DNA]</scope>
    <source>
        <strain evidence="10 11">CBS 14171</strain>
    </source>
</reference>
<dbReference type="InterPro" id="IPR036188">
    <property type="entry name" value="FAD/NAD-bd_sf"/>
</dbReference>
<evidence type="ECO:0000256" key="6">
    <source>
        <dbReference type="ARBA" id="ARBA00023002"/>
    </source>
</evidence>
<accession>A0ABP0ZUJ1</accession>
<organism evidence="10 11">
    <name type="scientific">Lodderomyces beijingensis</name>
    <dbReference type="NCBI Taxonomy" id="1775926"/>
    <lineage>
        <taxon>Eukaryota</taxon>
        <taxon>Fungi</taxon>
        <taxon>Dikarya</taxon>
        <taxon>Ascomycota</taxon>
        <taxon>Saccharomycotina</taxon>
        <taxon>Pichiomycetes</taxon>
        <taxon>Debaryomycetaceae</taxon>
        <taxon>Candida/Lodderomyces clade</taxon>
        <taxon>Lodderomyces</taxon>
    </lineage>
</organism>
<evidence type="ECO:0000256" key="7">
    <source>
        <dbReference type="ARBA" id="ARBA00048933"/>
    </source>
</evidence>
<dbReference type="PRINTS" id="PR00419">
    <property type="entry name" value="ADXRDTASE"/>
</dbReference>
<sequence>MQRRLFSSSIHLFKPFKVAIVGTGPAGFYTAHHLLNKSSRDKKIHLDFFEKLPAPFGLSRYGVAPDHPEVKNCEEFMTNLMSQFGSSGRHKVRFLGNVEIGKDVKLADLEKYYNAIVLAYGATSSDNSLQIPGEDLPGVISARQFVNWYNGQPDCYQKGNEYTPPPLDKIENVTIIGNGNVALDVARILLADPKSHWKPTDISVDAEDLLERSTVKNVRIVARRGILESAFSNKEIRELFELKDAKFLPVDANLLQGVSTKKLGRVDKRRVALLEKYNTSPSAKDQGKRTWTLDYLLSPVEFCADAKGQLASTKFVRNRAIDDPLLPGQVAPTDEFVSFDNQLVILSIGYKGTPIAGFEDLGIWFEKNKLHNKGGRILSQISEGENDVNSTYKKGWYTSGWIKNGPKGVIATTMMDSFDTAENILEDLTNGAFIEVDEDAADIMDSADLASSPVAETIVQWNNWEKLNAYELRKGKEMGKSRYKVCNKEEMLNISK</sequence>
<comment type="subcellular location">
    <subcellularLocation>
        <location evidence="8">Mitochondrion</location>
    </subcellularLocation>
</comment>
<proteinExistence type="inferred from homology"/>
<name>A0ABP0ZUJ1_9ASCO</name>
<dbReference type="EC" id="1.18.1.6" evidence="8"/>
<dbReference type="InterPro" id="IPR021163">
    <property type="entry name" value="Ferredox_Rdtase_adrenod"/>
</dbReference>
<keyword evidence="8" id="KW-0496">Mitochondrion</keyword>
<dbReference type="InterPro" id="IPR023753">
    <property type="entry name" value="FAD/NAD-binding_dom"/>
</dbReference>
<keyword evidence="5 8" id="KW-0521">NADP</keyword>
<evidence type="ECO:0000313" key="11">
    <source>
        <dbReference type="Proteomes" id="UP001497383"/>
    </source>
</evidence>
<protein>
    <recommendedName>
        <fullName evidence="8">NADPH:adrenodoxin oxidoreductase, mitochondrial</fullName>
        <ecNumber evidence="8">1.18.1.6</ecNumber>
    </recommendedName>
</protein>
<evidence type="ECO:0000256" key="3">
    <source>
        <dbReference type="ARBA" id="ARBA00022630"/>
    </source>
</evidence>
<dbReference type="Proteomes" id="UP001497383">
    <property type="component" value="Chromosome 6"/>
</dbReference>
<evidence type="ECO:0000256" key="5">
    <source>
        <dbReference type="ARBA" id="ARBA00022857"/>
    </source>
</evidence>
<dbReference type="Gene3D" id="3.40.50.720">
    <property type="entry name" value="NAD(P)-binding Rossmann-like Domain"/>
    <property type="match status" value="1"/>
</dbReference>